<evidence type="ECO:0000256" key="1">
    <source>
        <dbReference type="SAM" id="MobiDB-lite"/>
    </source>
</evidence>
<evidence type="ECO:0000313" key="3">
    <source>
        <dbReference type="EMBL" id="GJE92812.1"/>
    </source>
</evidence>
<dbReference type="AlphaFoldDB" id="A0A9P3GBP0"/>
<evidence type="ECO:0000313" key="4">
    <source>
        <dbReference type="Proteomes" id="UP000703269"/>
    </source>
</evidence>
<reference evidence="3 4" key="1">
    <citation type="submission" date="2021-08" db="EMBL/GenBank/DDBJ databases">
        <title>Draft Genome Sequence of Phanerochaete sordida strain YK-624.</title>
        <authorList>
            <person name="Mori T."/>
            <person name="Dohra H."/>
            <person name="Suzuki T."/>
            <person name="Kawagishi H."/>
            <person name="Hirai H."/>
        </authorList>
    </citation>
    <scope>NUCLEOTIDE SEQUENCE [LARGE SCALE GENOMIC DNA]</scope>
    <source>
        <strain evidence="3 4">YK-624</strain>
    </source>
</reference>
<dbReference type="OrthoDB" id="3036049at2759"/>
<proteinExistence type="predicted"/>
<evidence type="ECO:0000259" key="2">
    <source>
        <dbReference type="PROSITE" id="PS50097"/>
    </source>
</evidence>
<organism evidence="3 4">
    <name type="scientific">Phanerochaete sordida</name>
    <dbReference type="NCBI Taxonomy" id="48140"/>
    <lineage>
        <taxon>Eukaryota</taxon>
        <taxon>Fungi</taxon>
        <taxon>Dikarya</taxon>
        <taxon>Basidiomycota</taxon>
        <taxon>Agaricomycotina</taxon>
        <taxon>Agaricomycetes</taxon>
        <taxon>Polyporales</taxon>
        <taxon>Phanerochaetaceae</taxon>
        <taxon>Phanerochaete</taxon>
    </lineage>
</organism>
<keyword evidence="4" id="KW-1185">Reference proteome</keyword>
<name>A0A9P3GBP0_9APHY</name>
<dbReference type="Proteomes" id="UP000703269">
    <property type="component" value="Unassembled WGS sequence"/>
</dbReference>
<feature type="region of interest" description="Disordered" evidence="1">
    <location>
        <begin position="322"/>
        <end position="347"/>
    </location>
</feature>
<gene>
    <name evidence="3" type="ORF">PsYK624_089690</name>
</gene>
<dbReference type="EMBL" id="BPQB01000028">
    <property type="protein sequence ID" value="GJE92812.1"/>
    <property type="molecule type" value="Genomic_DNA"/>
</dbReference>
<protein>
    <submittedName>
        <fullName evidence="3">BTB domain-containing protein</fullName>
    </submittedName>
</protein>
<sequence>MESTQGRATLVRSEEVWFDDGNIVLQAEGTLFKVYRGILSRESPFFRDMFSLPQTVDTVSDCYDGCPIIAVHDSPNEMKKFLSATHNYENHFNGHFDCVDYVIILRLATKYQAETLRRRIIEILQYVYPDSLDGFDKSRLAGAHFPATHPLHKLSLGDLSTHVAVINAANDRGASVLLPSAMVRVLVKGIDFVVNDARAAPLERTSRDAVLGALPALSALARQHTFEVLFRDACGLSDQCMQIDYCDRTRRQLVRTLENPALAHVISPFHIIGFGSKSKHVQNLCPDCRAALKKCYEAGRKQAWEKLPAVFGLPEWDELRRRAKESDIPGEPVDAQMDESEVDIESG</sequence>
<dbReference type="SMART" id="SM00225">
    <property type="entry name" value="BTB"/>
    <property type="match status" value="1"/>
</dbReference>
<dbReference type="SUPFAM" id="SSF54695">
    <property type="entry name" value="POZ domain"/>
    <property type="match status" value="1"/>
</dbReference>
<feature type="compositionally biased region" description="Acidic residues" evidence="1">
    <location>
        <begin position="336"/>
        <end position="347"/>
    </location>
</feature>
<comment type="caution">
    <text evidence="3">The sequence shown here is derived from an EMBL/GenBank/DDBJ whole genome shotgun (WGS) entry which is preliminary data.</text>
</comment>
<dbReference type="InterPro" id="IPR011333">
    <property type="entry name" value="SKP1/BTB/POZ_sf"/>
</dbReference>
<dbReference type="Gene3D" id="3.30.710.10">
    <property type="entry name" value="Potassium Channel Kv1.1, Chain A"/>
    <property type="match status" value="1"/>
</dbReference>
<dbReference type="Pfam" id="PF00651">
    <property type="entry name" value="BTB"/>
    <property type="match status" value="1"/>
</dbReference>
<accession>A0A9P3GBP0</accession>
<dbReference type="InterPro" id="IPR000210">
    <property type="entry name" value="BTB/POZ_dom"/>
</dbReference>
<dbReference type="PROSITE" id="PS50097">
    <property type="entry name" value="BTB"/>
    <property type="match status" value="1"/>
</dbReference>
<feature type="domain" description="BTB" evidence="2">
    <location>
        <begin position="21"/>
        <end position="51"/>
    </location>
</feature>